<feature type="region of interest" description="Disordered" evidence="1">
    <location>
        <begin position="1"/>
        <end position="42"/>
    </location>
</feature>
<dbReference type="AlphaFoldDB" id="R6IIJ9"/>
<dbReference type="EMBL" id="CBDS010000087">
    <property type="protein sequence ID" value="CDB46379.1"/>
    <property type="molecule type" value="Genomic_DNA"/>
</dbReference>
<evidence type="ECO:0000313" key="2">
    <source>
        <dbReference type="EMBL" id="CDB46379.1"/>
    </source>
</evidence>
<dbReference type="HOGENOM" id="CLU_3255520_0_0_9"/>
<organism evidence="2">
    <name type="scientific">Phascolarctobacterium faecium</name>
    <dbReference type="NCBI Taxonomy" id="33025"/>
    <lineage>
        <taxon>Bacteria</taxon>
        <taxon>Bacillati</taxon>
        <taxon>Bacillota</taxon>
        <taxon>Negativicutes</taxon>
        <taxon>Acidaminococcales</taxon>
        <taxon>Acidaminococcaceae</taxon>
        <taxon>Phascolarctobacterium</taxon>
    </lineage>
</organism>
<protein>
    <submittedName>
        <fullName evidence="2">Uncharacterized protein</fullName>
    </submittedName>
</protein>
<reference evidence="2" key="1">
    <citation type="submission" date="2012-11" db="EMBL/GenBank/DDBJ databases">
        <title>Dependencies among metagenomic species, viruses, plasmids and units of genetic variation.</title>
        <authorList>
            <person name="Nielsen H.B."/>
            <person name="Almeida M."/>
            <person name="Juncker A.S."/>
            <person name="Rasmussen S."/>
            <person name="Li J."/>
            <person name="Sunagawa S."/>
            <person name="Plichta D."/>
            <person name="Gautier L."/>
            <person name="Le Chatelier E."/>
            <person name="Peletier E."/>
            <person name="Bonde I."/>
            <person name="Nielsen T."/>
            <person name="Manichanh C."/>
            <person name="Arumugam M."/>
            <person name="Batto J."/>
            <person name="Santos M.B.Q.D."/>
            <person name="Blom N."/>
            <person name="Borruel N."/>
            <person name="Burgdorf K.S."/>
            <person name="Boumezbeur F."/>
            <person name="Casellas F."/>
            <person name="Dore J."/>
            <person name="Guarner F."/>
            <person name="Hansen T."/>
            <person name="Hildebrand F."/>
            <person name="Kaas R.S."/>
            <person name="Kennedy S."/>
            <person name="Kristiansen K."/>
            <person name="Kultima J.R."/>
            <person name="Leonard P."/>
            <person name="Levenez F."/>
            <person name="Lund O."/>
            <person name="Moumen B."/>
            <person name="Le Paslier D."/>
            <person name="Pons N."/>
            <person name="Pedersen O."/>
            <person name="Prifti E."/>
            <person name="Qin J."/>
            <person name="Raes J."/>
            <person name="Tap J."/>
            <person name="Tims S."/>
            <person name="Ussery D.W."/>
            <person name="Yamada T."/>
            <person name="MetaHit consortium"/>
            <person name="Renault P."/>
            <person name="Sicheritz-Ponten T."/>
            <person name="Bork P."/>
            <person name="Wang J."/>
            <person name="Brunak S."/>
            <person name="Ehrlich S.D."/>
        </authorList>
    </citation>
    <scope>NUCLEOTIDE SEQUENCE [LARGE SCALE GENOMIC DNA]</scope>
</reference>
<gene>
    <name evidence="2" type="ORF">BN533_01435</name>
</gene>
<dbReference type="STRING" id="1262914.BN533_01435"/>
<comment type="caution">
    <text evidence="2">The sequence shown here is derived from an EMBL/GenBank/DDBJ whole genome shotgun (WGS) entry which is preliminary data.</text>
</comment>
<accession>R6IIJ9</accession>
<proteinExistence type="predicted"/>
<name>R6IIJ9_9FIRM</name>
<sequence>MGEDDASTEGAKLSGAWKSGGTVCGHNSGESLEWAPKVHEYR</sequence>
<evidence type="ECO:0000256" key="1">
    <source>
        <dbReference type="SAM" id="MobiDB-lite"/>
    </source>
</evidence>